<dbReference type="RefSeq" id="WP_256507777.1">
    <property type="nucleotide sequence ID" value="NZ_CP101740.1"/>
</dbReference>
<gene>
    <name evidence="1" type="ORF">NMP03_07050</name>
</gene>
<dbReference type="Proteomes" id="UP001058533">
    <property type="component" value="Chromosome"/>
</dbReference>
<evidence type="ECO:0000313" key="1">
    <source>
        <dbReference type="EMBL" id="UUL83942.1"/>
    </source>
</evidence>
<dbReference type="EMBL" id="CP101740">
    <property type="protein sequence ID" value="UUL83942.1"/>
    <property type="molecule type" value="Genomic_DNA"/>
</dbReference>
<keyword evidence="2" id="KW-1185">Reference proteome</keyword>
<evidence type="ECO:0000313" key="2">
    <source>
        <dbReference type="Proteomes" id="UP001058533"/>
    </source>
</evidence>
<proteinExistence type="predicted"/>
<organism evidence="1 2">
    <name type="scientific">Sphingomonas qomolangmaensis</name>
    <dbReference type="NCBI Taxonomy" id="2918765"/>
    <lineage>
        <taxon>Bacteria</taxon>
        <taxon>Pseudomonadati</taxon>
        <taxon>Pseudomonadota</taxon>
        <taxon>Alphaproteobacteria</taxon>
        <taxon>Sphingomonadales</taxon>
        <taxon>Sphingomonadaceae</taxon>
        <taxon>Sphingomonas</taxon>
    </lineage>
</organism>
<name>A0ABY5LDH8_9SPHN</name>
<reference evidence="1" key="1">
    <citation type="submission" date="2022-07" db="EMBL/GenBank/DDBJ databases">
        <title>Sphingomonas sp. nov., a novel bacterium isolated from the north slope of the Mount Everest.</title>
        <authorList>
            <person name="Cui X."/>
            <person name="Liu Y."/>
        </authorList>
    </citation>
    <scope>NUCLEOTIDE SEQUENCE</scope>
    <source>
        <strain evidence="1">S5-59</strain>
    </source>
</reference>
<protein>
    <submittedName>
        <fullName evidence="1">Uncharacterized protein</fullName>
    </submittedName>
</protein>
<accession>A0ABY5LDH8</accession>
<sequence length="154" mass="15971">MTPRWTAIGGASGLAIALAASWPMLGAIADLNEARAAQAALAAEIAAPPVPRMLADARLTPAPDAATASRRAALRLRRAATAGGVLVETLEVTDPAAPHVVRLTLSASGSEKAVLAFADGIERGDPVLRWRRWRLASVSGGAVRVEGEVLVPWR</sequence>